<name>A0ABW0ME86_9BURK</name>
<accession>A0ABW0ME86</accession>
<dbReference type="InterPro" id="IPR023393">
    <property type="entry name" value="START-like_dom_sf"/>
</dbReference>
<proteinExistence type="predicted"/>
<dbReference type="Gene3D" id="3.30.530.20">
    <property type="match status" value="1"/>
</dbReference>
<dbReference type="InterPro" id="IPR019587">
    <property type="entry name" value="Polyketide_cyclase/dehydratase"/>
</dbReference>
<protein>
    <submittedName>
        <fullName evidence="1">SRPBCC family protein</fullName>
    </submittedName>
</protein>
<keyword evidence="2" id="KW-1185">Reference proteome</keyword>
<dbReference type="EMBL" id="JBHSMT010000028">
    <property type="protein sequence ID" value="MFC5475766.1"/>
    <property type="molecule type" value="Genomic_DNA"/>
</dbReference>
<dbReference type="SUPFAM" id="SSF55961">
    <property type="entry name" value="Bet v1-like"/>
    <property type="match status" value="1"/>
</dbReference>
<evidence type="ECO:0000313" key="2">
    <source>
        <dbReference type="Proteomes" id="UP001596045"/>
    </source>
</evidence>
<reference evidence="2" key="1">
    <citation type="journal article" date="2019" name="Int. J. Syst. Evol. Microbiol.">
        <title>The Global Catalogue of Microorganisms (GCM) 10K type strain sequencing project: providing services to taxonomists for standard genome sequencing and annotation.</title>
        <authorList>
            <consortium name="The Broad Institute Genomics Platform"/>
            <consortium name="The Broad Institute Genome Sequencing Center for Infectious Disease"/>
            <person name="Wu L."/>
            <person name="Ma J."/>
        </authorList>
    </citation>
    <scope>NUCLEOTIDE SEQUENCE [LARGE SCALE GENOMIC DNA]</scope>
    <source>
        <strain evidence="2">JCM 17066</strain>
    </source>
</reference>
<organism evidence="1 2">
    <name type="scientific">Paraherbaspirillum soli</name>
    <dbReference type="NCBI Taxonomy" id="631222"/>
    <lineage>
        <taxon>Bacteria</taxon>
        <taxon>Pseudomonadati</taxon>
        <taxon>Pseudomonadota</taxon>
        <taxon>Betaproteobacteria</taxon>
        <taxon>Burkholderiales</taxon>
        <taxon>Oxalobacteraceae</taxon>
        <taxon>Paraherbaspirillum</taxon>
    </lineage>
</organism>
<sequence length="160" mass="18421">MSLNTTANQWQAFSLSCVRVETEVEIARPAQQVFNYVTTPALWHTWHPATVEVRDVPQRPLTTGETMLELVAVAGRRDQALWTVLACMPPQLWEIGTDTDKGTAHISYRITDTDAGCRFHRTLEFRSKGWWHVLDTTLTRWIMERQSSQALRNLKAVLER</sequence>
<dbReference type="RefSeq" id="WP_378999359.1">
    <property type="nucleotide sequence ID" value="NZ_JBHSMT010000028.1"/>
</dbReference>
<dbReference type="Proteomes" id="UP001596045">
    <property type="component" value="Unassembled WGS sequence"/>
</dbReference>
<comment type="caution">
    <text evidence="1">The sequence shown here is derived from an EMBL/GenBank/DDBJ whole genome shotgun (WGS) entry which is preliminary data.</text>
</comment>
<gene>
    <name evidence="1" type="ORF">ACFPM8_17530</name>
</gene>
<dbReference type="Pfam" id="PF10604">
    <property type="entry name" value="Polyketide_cyc2"/>
    <property type="match status" value="1"/>
</dbReference>
<evidence type="ECO:0000313" key="1">
    <source>
        <dbReference type="EMBL" id="MFC5475766.1"/>
    </source>
</evidence>